<evidence type="ECO:0000313" key="2">
    <source>
        <dbReference type="EMBL" id="GIH40845.1"/>
    </source>
</evidence>
<name>A0ABQ4G1A7_9ACTN</name>
<dbReference type="Pfam" id="PF03358">
    <property type="entry name" value="FMN_red"/>
    <property type="match status" value="1"/>
</dbReference>
<comment type="caution">
    <text evidence="2">The sequence shown here is derived from an EMBL/GenBank/DDBJ whole genome shotgun (WGS) entry which is preliminary data.</text>
</comment>
<dbReference type="EMBL" id="BOOC01000016">
    <property type="protein sequence ID" value="GIH40845.1"/>
    <property type="molecule type" value="Genomic_DNA"/>
</dbReference>
<evidence type="ECO:0000313" key="3">
    <source>
        <dbReference type="Proteomes" id="UP000603904"/>
    </source>
</evidence>
<accession>A0ABQ4G1A7</accession>
<feature type="domain" description="NADPH-dependent FMN reductase-like" evidence="1">
    <location>
        <begin position="6"/>
        <end position="150"/>
    </location>
</feature>
<dbReference type="RefSeq" id="WP_204058235.1">
    <property type="nucleotide sequence ID" value="NZ_BAAAGP010000014.1"/>
</dbReference>
<dbReference type="InterPro" id="IPR005025">
    <property type="entry name" value="FMN_Rdtase-like_dom"/>
</dbReference>
<organism evidence="2 3">
    <name type="scientific">Microbispora corallina</name>
    <dbReference type="NCBI Taxonomy" id="83302"/>
    <lineage>
        <taxon>Bacteria</taxon>
        <taxon>Bacillati</taxon>
        <taxon>Actinomycetota</taxon>
        <taxon>Actinomycetes</taxon>
        <taxon>Streptosporangiales</taxon>
        <taxon>Streptosporangiaceae</taxon>
        <taxon>Microbispora</taxon>
    </lineage>
</organism>
<protein>
    <submittedName>
        <fullName evidence="2">Reductase</fullName>
    </submittedName>
</protein>
<dbReference type="InterPro" id="IPR029039">
    <property type="entry name" value="Flavoprotein-like_sf"/>
</dbReference>
<dbReference type="PANTHER" id="PTHR30543">
    <property type="entry name" value="CHROMATE REDUCTASE"/>
    <property type="match status" value="1"/>
</dbReference>
<reference evidence="2 3" key="1">
    <citation type="submission" date="2021-01" db="EMBL/GenBank/DDBJ databases">
        <title>Whole genome shotgun sequence of Microbispora corallina NBRC 16416.</title>
        <authorList>
            <person name="Komaki H."/>
            <person name="Tamura T."/>
        </authorList>
    </citation>
    <scope>NUCLEOTIDE SEQUENCE [LARGE SCALE GENOMIC DNA]</scope>
    <source>
        <strain evidence="2 3">NBRC 16416</strain>
    </source>
</reference>
<proteinExistence type="predicted"/>
<dbReference type="SUPFAM" id="SSF52218">
    <property type="entry name" value="Flavoproteins"/>
    <property type="match status" value="1"/>
</dbReference>
<dbReference type="PANTHER" id="PTHR30543:SF21">
    <property type="entry name" value="NAD(P)H-DEPENDENT FMN REDUCTASE LOT6"/>
    <property type="match status" value="1"/>
</dbReference>
<gene>
    <name evidence="2" type="ORF">Mco01_38450</name>
</gene>
<keyword evidence="3" id="KW-1185">Reference proteome</keyword>
<dbReference type="InterPro" id="IPR050712">
    <property type="entry name" value="NAD(P)H-dep_reductase"/>
</dbReference>
<evidence type="ECO:0000259" key="1">
    <source>
        <dbReference type="Pfam" id="PF03358"/>
    </source>
</evidence>
<dbReference type="Proteomes" id="UP000603904">
    <property type="component" value="Unassembled WGS sequence"/>
</dbReference>
<dbReference type="Gene3D" id="3.40.50.360">
    <property type="match status" value="1"/>
</dbReference>
<sequence>MATLKIIVASTRPGRAGLPLGEWAREQAVAHGGFSKVEVIDLAEVNLPFMDEPNHPRLRQYTKRHTHEWSAAVDEADAFVFVTPEYNHGYNAVLKNALDYLHQEWQYKPVGLVSYGGVAAGTRAAQQLKQVLTALKLTPVYEAVAIPFVHQFIDEEGTVVANDNMITSAKAMFDELARQTEALRPLREGALSA</sequence>